<dbReference type="Gene3D" id="2.30.110.10">
    <property type="entry name" value="Electron Transport, Fmn-binding Protein, Chain A"/>
    <property type="match status" value="1"/>
</dbReference>
<name>A0A1H4A1S6_9BACT</name>
<feature type="domain" description="Flavin reductase like" evidence="4">
    <location>
        <begin position="18"/>
        <end position="168"/>
    </location>
</feature>
<evidence type="ECO:0000313" key="6">
    <source>
        <dbReference type="Proteomes" id="UP000199409"/>
    </source>
</evidence>
<keyword evidence="2" id="KW-0285">Flavoprotein</keyword>
<comment type="cofactor">
    <cofactor evidence="1">
        <name>FMN</name>
        <dbReference type="ChEBI" id="CHEBI:58210"/>
    </cofactor>
</comment>
<gene>
    <name evidence="5" type="ORF">SAMN05660420_01768</name>
</gene>
<dbReference type="Pfam" id="PF01613">
    <property type="entry name" value="Flavin_Reduct"/>
    <property type="match status" value="1"/>
</dbReference>
<keyword evidence="6" id="KW-1185">Reference proteome</keyword>
<dbReference type="SUPFAM" id="SSF50475">
    <property type="entry name" value="FMN-binding split barrel"/>
    <property type="match status" value="1"/>
</dbReference>
<sequence>MSCPDKKMKTVVGRDVSALLNPRLAILVTCCGLSGKRNLLTVAWHTPLSHEPPCLGIAISPKRYSHQMIVESGEFVVNILGQSMQSKVKFCGHYSGVDTEKFDCLKLKTEQAKIVSPPVLTEALGYLECVLIDKKSIGDHTLFVGQVVHAQVNQDSFSNAWEGSVFGDSPLLCLQRQRYGVCVE</sequence>
<evidence type="ECO:0000256" key="3">
    <source>
        <dbReference type="ARBA" id="ARBA00038054"/>
    </source>
</evidence>
<dbReference type="STRING" id="37625.SAMN05660420_01768"/>
<dbReference type="InterPro" id="IPR002563">
    <property type="entry name" value="Flavin_Rdtase-like_dom"/>
</dbReference>
<dbReference type="InterPro" id="IPR052174">
    <property type="entry name" value="Flavoredoxin"/>
</dbReference>
<protein>
    <submittedName>
        <fullName evidence="5">NADH-FMN oxidoreductase RutF, flavin reductase (DIM6/NTAB) family</fullName>
    </submittedName>
</protein>
<dbReference type="PANTHER" id="PTHR43567">
    <property type="entry name" value="FLAVOREDOXIN-RELATED-RELATED"/>
    <property type="match status" value="1"/>
</dbReference>
<dbReference type="InterPro" id="IPR012349">
    <property type="entry name" value="Split_barrel_FMN-bd"/>
</dbReference>
<accession>A0A1H4A1S6</accession>
<dbReference type="Proteomes" id="UP000199409">
    <property type="component" value="Unassembled WGS sequence"/>
</dbReference>
<dbReference type="GO" id="GO:0016646">
    <property type="term" value="F:oxidoreductase activity, acting on the CH-NH group of donors, NAD or NADP as acceptor"/>
    <property type="evidence" value="ECO:0007669"/>
    <property type="project" value="UniProtKB-ARBA"/>
</dbReference>
<proteinExistence type="inferred from homology"/>
<evidence type="ECO:0000259" key="4">
    <source>
        <dbReference type="SMART" id="SM00903"/>
    </source>
</evidence>
<comment type="similarity">
    <text evidence="3">Belongs to the flavoredoxin family.</text>
</comment>
<dbReference type="EMBL" id="FNQN01000004">
    <property type="protein sequence ID" value="SEA29989.1"/>
    <property type="molecule type" value="Genomic_DNA"/>
</dbReference>
<dbReference type="PANTHER" id="PTHR43567:SF1">
    <property type="entry name" value="FLAVOREDOXIN"/>
    <property type="match status" value="1"/>
</dbReference>
<reference evidence="5 6" key="1">
    <citation type="submission" date="2016-10" db="EMBL/GenBank/DDBJ databases">
        <authorList>
            <person name="de Groot N.N."/>
        </authorList>
    </citation>
    <scope>NUCLEOTIDE SEQUENCE [LARGE SCALE GENOMIC DNA]</scope>
    <source>
        <strain evidence="5 6">DSM 7343</strain>
    </source>
</reference>
<organism evidence="5 6">
    <name type="scientific">Desulfuromusa kysingii</name>
    <dbReference type="NCBI Taxonomy" id="37625"/>
    <lineage>
        <taxon>Bacteria</taxon>
        <taxon>Pseudomonadati</taxon>
        <taxon>Thermodesulfobacteriota</taxon>
        <taxon>Desulfuromonadia</taxon>
        <taxon>Desulfuromonadales</taxon>
        <taxon>Geopsychrobacteraceae</taxon>
        <taxon>Desulfuromusa</taxon>
    </lineage>
</organism>
<evidence type="ECO:0000313" key="5">
    <source>
        <dbReference type="EMBL" id="SEA29989.1"/>
    </source>
</evidence>
<evidence type="ECO:0000256" key="1">
    <source>
        <dbReference type="ARBA" id="ARBA00001917"/>
    </source>
</evidence>
<evidence type="ECO:0000256" key="2">
    <source>
        <dbReference type="ARBA" id="ARBA00022630"/>
    </source>
</evidence>
<dbReference type="GO" id="GO:0010181">
    <property type="term" value="F:FMN binding"/>
    <property type="evidence" value="ECO:0007669"/>
    <property type="project" value="InterPro"/>
</dbReference>
<dbReference type="AlphaFoldDB" id="A0A1H4A1S6"/>
<dbReference type="SMART" id="SM00903">
    <property type="entry name" value="Flavin_Reduct"/>
    <property type="match status" value="1"/>
</dbReference>